<gene>
    <name evidence="1" type="ORF">Tci_885523</name>
</gene>
<dbReference type="AlphaFoldDB" id="A0A699U0Y5"/>
<dbReference type="Pfam" id="PF14223">
    <property type="entry name" value="Retrotran_gag_2"/>
    <property type="match status" value="1"/>
</dbReference>
<name>A0A699U0Y5_TANCI</name>
<dbReference type="PANTHER" id="PTHR47481:SF35">
    <property type="entry name" value="ZINC FINGER, CCHC-TYPE-RELATED"/>
    <property type="match status" value="1"/>
</dbReference>
<feature type="non-terminal residue" evidence="1">
    <location>
        <position position="148"/>
    </location>
</feature>
<evidence type="ECO:0000313" key="1">
    <source>
        <dbReference type="EMBL" id="GFD13554.1"/>
    </source>
</evidence>
<organism evidence="1">
    <name type="scientific">Tanacetum cinerariifolium</name>
    <name type="common">Dalmatian daisy</name>
    <name type="synonym">Chrysanthemum cinerariifolium</name>
    <dbReference type="NCBI Taxonomy" id="118510"/>
    <lineage>
        <taxon>Eukaryota</taxon>
        <taxon>Viridiplantae</taxon>
        <taxon>Streptophyta</taxon>
        <taxon>Embryophyta</taxon>
        <taxon>Tracheophyta</taxon>
        <taxon>Spermatophyta</taxon>
        <taxon>Magnoliopsida</taxon>
        <taxon>eudicotyledons</taxon>
        <taxon>Gunneridae</taxon>
        <taxon>Pentapetalae</taxon>
        <taxon>asterids</taxon>
        <taxon>campanulids</taxon>
        <taxon>Asterales</taxon>
        <taxon>Asteraceae</taxon>
        <taxon>Asteroideae</taxon>
        <taxon>Anthemideae</taxon>
        <taxon>Anthemidinae</taxon>
        <taxon>Tanacetum</taxon>
    </lineage>
</organism>
<protein>
    <submittedName>
        <fullName evidence="1">Zinc finger, CCHC-type, Gag-polypeptide of LTR copia-type</fullName>
    </submittedName>
</protein>
<comment type="caution">
    <text evidence="1">The sequence shown here is derived from an EMBL/GenBank/DDBJ whole genome shotgun (WGS) entry which is preliminary data.</text>
</comment>
<proteinExistence type="predicted"/>
<dbReference type="PANTHER" id="PTHR47481">
    <property type="match status" value="1"/>
</dbReference>
<dbReference type="EMBL" id="BKCJ011273335">
    <property type="protein sequence ID" value="GFD13554.1"/>
    <property type="molecule type" value="Genomic_DNA"/>
</dbReference>
<sequence>MAEILGHTTARATWCALEAAYSHDSVERMHTLRDSLRQIRKGSSTVVEFAWKFKTICDQLNAIGHPLDDTDKSHWFLCGLGSSFETFSTTQRLIRPRPSFRDLVSQAESHELFLQTVNGSSVQPVAFNASTTRASTGQQTEHSSSRGR</sequence>
<accession>A0A699U0Y5</accession>
<reference evidence="1" key="1">
    <citation type="journal article" date="2019" name="Sci. Rep.">
        <title>Draft genome of Tanacetum cinerariifolium, the natural source of mosquito coil.</title>
        <authorList>
            <person name="Yamashiro T."/>
            <person name="Shiraishi A."/>
            <person name="Satake H."/>
            <person name="Nakayama K."/>
        </authorList>
    </citation>
    <scope>NUCLEOTIDE SEQUENCE</scope>
</reference>